<dbReference type="Gene3D" id="2.40.110.10">
    <property type="entry name" value="Butyryl-CoA Dehydrogenase, subunit A, domain 2"/>
    <property type="match status" value="1"/>
</dbReference>
<dbReference type="InterPro" id="IPR009075">
    <property type="entry name" value="AcylCo_DH/oxidase_C"/>
</dbReference>
<protein>
    <submittedName>
        <fullName evidence="10">L-prolyl-S-PCP dehydrogenase</fullName>
    </submittedName>
</protein>
<evidence type="ECO:0000256" key="3">
    <source>
        <dbReference type="ARBA" id="ARBA00022630"/>
    </source>
</evidence>
<feature type="domain" description="Acyl-CoA dehydrogenase/oxidase C-terminal" evidence="7">
    <location>
        <begin position="218"/>
        <end position="366"/>
    </location>
</feature>
<dbReference type="PANTHER" id="PTHR43884">
    <property type="entry name" value="ACYL-COA DEHYDROGENASE"/>
    <property type="match status" value="1"/>
</dbReference>
<feature type="domain" description="Acyl-CoA oxidase/dehydrogenase middle" evidence="8">
    <location>
        <begin position="112"/>
        <end position="205"/>
    </location>
</feature>
<dbReference type="InterPro" id="IPR037069">
    <property type="entry name" value="AcylCoA_DH/ox_N_sf"/>
</dbReference>
<dbReference type="InterPro" id="IPR036250">
    <property type="entry name" value="AcylCo_DH-like_C"/>
</dbReference>
<dbReference type="EMBL" id="HQ407374">
    <property type="protein sequence ID" value="AEH57231.1"/>
    <property type="molecule type" value="Genomic_DNA"/>
</dbReference>
<name>G0XS63_PRODI</name>
<dbReference type="InterPro" id="IPR009100">
    <property type="entry name" value="AcylCoA_DH/oxidase_NM_dom_sf"/>
</dbReference>
<evidence type="ECO:0000259" key="7">
    <source>
        <dbReference type="Pfam" id="PF00441"/>
    </source>
</evidence>
<evidence type="ECO:0000256" key="5">
    <source>
        <dbReference type="ARBA" id="ARBA00023002"/>
    </source>
</evidence>
<evidence type="ECO:0000259" key="8">
    <source>
        <dbReference type="Pfam" id="PF02770"/>
    </source>
</evidence>
<dbReference type="Pfam" id="PF00441">
    <property type="entry name" value="Acyl-CoA_dh_1"/>
    <property type="match status" value="1"/>
</dbReference>
<keyword evidence="3 6" id="KW-0285">Flavoprotein</keyword>
<dbReference type="Gene3D" id="1.20.140.10">
    <property type="entry name" value="Butyryl-CoA Dehydrogenase, subunit A, domain 3"/>
    <property type="match status" value="1"/>
</dbReference>
<comment type="cofactor">
    <cofactor evidence="1 6">
        <name>FAD</name>
        <dbReference type="ChEBI" id="CHEBI:57692"/>
    </cofactor>
</comment>
<proteinExistence type="inferred from homology"/>
<dbReference type="PANTHER" id="PTHR43884:SF12">
    <property type="entry name" value="ISOVALERYL-COA DEHYDROGENASE, MITOCHONDRIAL-RELATED"/>
    <property type="match status" value="1"/>
</dbReference>
<evidence type="ECO:0000256" key="6">
    <source>
        <dbReference type="RuleBase" id="RU362125"/>
    </source>
</evidence>
<evidence type="ECO:0000313" key="10">
    <source>
        <dbReference type="EMBL" id="AEH57231.1"/>
    </source>
</evidence>
<dbReference type="InterPro" id="IPR046373">
    <property type="entry name" value="Acyl-CoA_Oxase/DH_mid-dom_sf"/>
</dbReference>
<dbReference type="SUPFAM" id="SSF47203">
    <property type="entry name" value="Acyl-CoA dehydrogenase C-terminal domain-like"/>
    <property type="match status" value="1"/>
</dbReference>
<dbReference type="AlphaFoldDB" id="G0XS63"/>
<gene>
    <name evidence="10" type="primary">pyrA</name>
</gene>
<evidence type="ECO:0000256" key="4">
    <source>
        <dbReference type="ARBA" id="ARBA00022827"/>
    </source>
</evidence>
<dbReference type="Pfam" id="PF02771">
    <property type="entry name" value="Acyl-CoA_dh_N"/>
    <property type="match status" value="1"/>
</dbReference>
<dbReference type="FunFam" id="1.20.140.10:FF:000001">
    <property type="entry name" value="Acyl-CoA dehydrogenase"/>
    <property type="match status" value="1"/>
</dbReference>
<dbReference type="InterPro" id="IPR006091">
    <property type="entry name" value="Acyl-CoA_Oxase/DH_mid-dom"/>
</dbReference>
<organism evidence="10">
    <name type="scientific">Prochloron didemni P2-Fiji</name>
    <dbReference type="NCBI Taxonomy" id="910454"/>
    <lineage>
        <taxon>Bacteria</taxon>
        <taxon>Bacillati</taxon>
        <taxon>Cyanobacteriota</taxon>
        <taxon>Cyanophyceae</taxon>
        <taxon>Oscillatoriophycideae</taxon>
        <taxon>Chroococcales</taxon>
        <taxon>Prochloraceae</taxon>
        <taxon>Prochloron</taxon>
    </lineage>
</organism>
<reference evidence="10" key="1">
    <citation type="journal article" date="2011" name="PLoS ONE">
        <title>Variation in tropical reef symbiont metagenomes defined by secondary metabolism.</title>
        <authorList>
            <person name="Donia M.S."/>
            <person name="Fricke W.F."/>
            <person name="Ravel J."/>
            <person name="Schmidt E.W."/>
        </authorList>
    </citation>
    <scope>NUCLEOTIDE SEQUENCE</scope>
</reference>
<dbReference type="SUPFAM" id="SSF56645">
    <property type="entry name" value="Acyl-CoA dehydrogenase NM domain-like"/>
    <property type="match status" value="1"/>
</dbReference>
<evidence type="ECO:0000259" key="9">
    <source>
        <dbReference type="Pfam" id="PF02771"/>
    </source>
</evidence>
<keyword evidence="5 6" id="KW-0560">Oxidoreductase</keyword>
<evidence type="ECO:0000256" key="2">
    <source>
        <dbReference type="ARBA" id="ARBA00009347"/>
    </source>
</evidence>
<evidence type="ECO:0000256" key="1">
    <source>
        <dbReference type="ARBA" id="ARBA00001974"/>
    </source>
</evidence>
<sequence>MLEFSRNHLNSFLPNIFDGCSAEFSRQCWEQCGKVGLLALSVPEEYGGKGLGTLSTARALEAFGKGCEDGGLLFSVAAHLCATVMPIVEFGHDALKAQFLPKLGNGEWIGANAMTETQAGSDISQLKTQAILEGDNYVLTGTKSYVSNGPVADVYVVYAMTQPQHGSLGISAFLVAREQLNVRPGTPFNTMGLNSTPISSVEFDYCQIPKQQLIGHPGQGSEIFARSMQWERTCLFATYLGTMERQLERTIHHATHRKQSRRPIGKKQAIAHRIADMKLRLESARLLLYRACWLMDQSLDAALEVSMAKLAISESAIQSSLDALHIHGGAGYLQKTGIERSVRDAIPSTIFSGTSEIQRDIIANRLGL</sequence>
<dbReference type="PIRSF" id="PIRSF016578">
    <property type="entry name" value="HsaA"/>
    <property type="match status" value="1"/>
</dbReference>
<feature type="domain" description="Acyl-CoA dehydrogenase/oxidase N-terminal" evidence="9">
    <location>
        <begin position="22"/>
        <end position="107"/>
    </location>
</feature>
<dbReference type="Pfam" id="PF02770">
    <property type="entry name" value="Acyl-CoA_dh_M"/>
    <property type="match status" value="1"/>
</dbReference>
<keyword evidence="4 6" id="KW-0274">FAD</keyword>
<dbReference type="GO" id="GO:0050660">
    <property type="term" value="F:flavin adenine dinucleotide binding"/>
    <property type="evidence" value="ECO:0007669"/>
    <property type="project" value="InterPro"/>
</dbReference>
<comment type="similarity">
    <text evidence="2 6">Belongs to the acyl-CoA dehydrogenase family.</text>
</comment>
<accession>G0XS63</accession>
<dbReference type="Gene3D" id="1.10.540.10">
    <property type="entry name" value="Acyl-CoA dehydrogenase/oxidase, N-terminal domain"/>
    <property type="match status" value="1"/>
</dbReference>
<dbReference type="GO" id="GO:0003995">
    <property type="term" value="F:acyl-CoA dehydrogenase activity"/>
    <property type="evidence" value="ECO:0007669"/>
    <property type="project" value="TreeGrafter"/>
</dbReference>
<dbReference type="InterPro" id="IPR013786">
    <property type="entry name" value="AcylCoA_DH/ox_N"/>
</dbReference>